<reference evidence="2" key="1">
    <citation type="journal article" date="2017" name="Mycologia">
        <title>Fusarium algeriense, sp. nov., a novel toxigenic crown rot pathogen of durum wheat from Algeria is nested in the Fusarium burgessii species complex.</title>
        <authorList>
            <person name="Laraba I."/>
            <person name="Keddad A."/>
            <person name="Boureghda H."/>
            <person name="Abdallah N."/>
            <person name="Vaughan M.M."/>
            <person name="Proctor R.H."/>
            <person name="Busman M."/>
            <person name="O'Donnell K."/>
        </authorList>
    </citation>
    <scope>NUCLEOTIDE SEQUENCE</scope>
    <source>
        <strain evidence="2">NRRL 25174</strain>
    </source>
</reference>
<organism evidence="2 3">
    <name type="scientific">Fusarium beomiforme</name>
    <dbReference type="NCBI Taxonomy" id="44412"/>
    <lineage>
        <taxon>Eukaryota</taxon>
        <taxon>Fungi</taxon>
        <taxon>Dikarya</taxon>
        <taxon>Ascomycota</taxon>
        <taxon>Pezizomycotina</taxon>
        <taxon>Sordariomycetes</taxon>
        <taxon>Hypocreomycetidae</taxon>
        <taxon>Hypocreales</taxon>
        <taxon>Nectriaceae</taxon>
        <taxon>Fusarium</taxon>
        <taxon>Fusarium burgessii species complex</taxon>
    </lineage>
</organism>
<protein>
    <submittedName>
        <fullName evidence="2">Uncharacterized protein</fullName>
    </submittedName>
</protein>
<dbReference type="PRINTS" id="PR01217">
    <property type="entry name" value="PRICHEXTENSN"/>
</dbReference>
<comment type="caution">
    <text evidence="2">The sequence shown here is derived from an EMBL/GenBank/DDBJ whole genome shotgun (WGS) entry which is preliminary data.</text>
</comment>
<evidence type="ECO:0000313" key="2">
    <source>
        <dbReference type="EMBL" id="KAF4337920.1"/>
    </source>
</evidence>
<feature type="compositionally biased region" description="Low complexity" evidence="1">
    <location>
        <begin position="299"/>
        <end position="329"/>
    </location>
</feature>
<dbReference type="Proteomes" id="UP000730481">
    <property type="component" value="Unassembled WGS sequence"/>
</dbReference>
<feature type="compositionally biased region" description="Low complexity" evidence="1">
    <location>
        <begin position="232"/>
        <end position="255"/>
    </location>
</feature>
<feature type="region of interest" description="Disordered" evidence="1">
    <location>
        <begin position="463"/>
        <end position="507"/>
    </location>
</feature>
<proteinExistence type="predicted"/>
<dbReference type="AlphaFoldDB" id="A0A9P5AFL9"/>
<feature type="compositionally biased region" description="Polar residues" evidence="1">
    <location>
        <begin position="474"/>
        <end position="484"/>
    </location>
</feature>
<keyword evidence="3" id="KW-1185">Reference proteome</keyword>
<feature type="region of interest" description="Disordered" evidence="1">
    <location>
        <begin position="555"/>
        <end position="610"/>
    </location>
</feature>
<gene>
    <name evidence="2" type="ORF">FBEOM_8174</name>
</gene>
<feature type="compositionally biased region" description="Polar residues" evidence="1">
    <location>
        <begin position="574"/>
        <end position="589"/>
    </location>
</feature>
<sequence>MPFDFKAYDQKCQGLTVEELQREWEHYTRLISGAATSTAVSGCAIPLTLGVSTIGVAMAAPAIHNARKKREIIEKHLNRLNATHHTRKRDVLGSMAVSGTIGVVTLGVGSMGAEAVATAGAEHGIQSIVANETAIKIVSHAALDGAGMMVEHKHTDHLKKKDARKAFQKAGVFKAVQDAKAAEAGYTVQPYPNNGQAYPAYAAGSSSQALSLPPPSYNVAVGQMPGPPTYNPNPNGYPQDFKAPVGQPQVPQQSQTYLIPNTTGQQPYGYSQQQQMPVSGAPSPMPPANSQMFSPPQTPAAQYPQATQTPSTQPVQQQPYQQQTGVPTYNPAATPQPFNMSAMSQALPPATPAPSTPYQQPQVQQTPNMVLHSPAQNNTQAYTHQVQPQATGQIAGAPQAGYFPPVPATPTGYPPAVTVPPQPTPQSVPAAQVPPPASVYQAPVQQVVHQHTGYQPPVPAAQPQYHQQPGYATPQHTGTYQQAPVSPPVDRRSSFVATPQPPFAPHAPYNPQDWVSKPQQAYNPQVPAMASPPAPPAPGMQPQMQYQMPPTPLPTGSTVGQYQYDNKGSYFPAQPQTPQMTGQNTQIPQQHPPAGTYSGAPMHNPVPVTQ</sequence>
<feature type="compositionally biased region" description="Polar residues" evidence="1">
    <location>
        <begin position="331"/>
        <end position="343"/>
    </location>
</feature>
<evidence type="ECO:0000313" key="3">
    <source>
        <dbReference type="Proteomes" id="UP000730481"/>
    </source>
</evidence>
<evidence type="ECO:0000256" key="1">
    <source>
        <dbReference type="SAM" id="MobiDB-lite"/>
    </source>
</evidence>
<feature type="compositionally biased region" description="Polar residues" evidence="1">
    <location>
        <begin position="555"/>
        <end position="566"/>
    </location>
</feature>
<dbReference type="OrthoDB" id="5394233at2759"/>
<reference evidence="2" key="2">
    <citation type="submission" date="2020-02" db="EMBL/GenBank/DDBJ databases">
        <title>Identification and distribution of gene clusters putatively required for synthesis of sphingolipid metabolism inhibitors in phylogenetically diverse species of the filamentous fungus Fusarium.</title>
        <authorList>
            <person name="Kim H.-S."/>
            <person name="Busman M."/>
            <person name="Brown D.W."/>
            <person name="Divon H."/>
            <person name="Uhlig S."/>
            <person name="Proctor R.H."/>
        </authorList>
    </citation>
    <scope>NUCLEOTIDE SEQUENCE</scope>
    <source>
        <strain evidence="2">NRRL 25174</strain>
    </source>
</reference>
<feature type="compositionally biased region" description="Low complexity" evidence="1">
    <location>
        <begin position="264"/>
        <end position="275"/>
    </location>
</feature>
<feature type="compositionally biased region" description="Low complexity" evidence="1">
    <location>
        <begin position="463"/>
        <end position="472"/>
    </location>
</feature>
<feature type="region of interest" description="Disordered" evidence="1">
    <location>
        <begin position="221"/>
        <end position="364"/>
    </location>
</feature>
<accession>A0A9P5AFL9</accession>
<dbReference type="EMBL" id="PVQB02000375">
    <property type="protein sequence ID" value="KAF4337920.1"/>
    <property type="molecule type" value="Genomic_DNA"/>
</dbReference>
<name>A0A9P5AFL9_9HYPO</name>